<dbReference type="PANTHER" id="PTHR47307:SF1">
    <property type="entry name" value="GLUTATHIONE-REGULATED POTASSIUM-EFFLUX SYSTEM ANCILLARY PROTEIN KEFG"/>
    <property type="match status" value="1"/>
</dbReference>
<evidence type="ECO:0000313" key="3">
    <source>
        <dbReference type="EMBL" id="TGG36299.1"/>
    </source>
</evidence>
<proteinExistence type="predicted"/>
<dbReference type="Pfam" id="PF02525">
    <property type="entry name" value="Flavodoxin_2"/>
    <property type="match status" value="1"/>
</dbReference>
<reference evidence="3 4" key="1">
    <citation type="submission" date="2019-02" db="EMBL/GenBank/DDBJ databases">
        <title>Isolation and identification of novel species under the genus Muribaculum.</title>
        <authorList>
            <person name="Miyake S."/>
            <person name="Ding Y."/>
            <person name="Low A."/>
            <person name="Soh M."/>
            <person name="Seedorf H."/>
        </authorList>
    </citation>
    <scope>NUCLEOTIDE SEQUENCE [LARGE SCALE GENOMIC DNA]</scope>
    <source>
        <strain evidence="3 4">TLL-A3</strain>
    </source>
</reference>
<dbReference type="RefSeq" id="WP_135472038.1">
    <property type="nucleotide sequence ID" value="NZ_CASCNC010000013.1"/>
</dbReference>
<dbReference type="GO" id="GO:0009055">
    <property type="term" value="F:electron transfer activity"/>
    <property type="evidence" value="ECO:0007669"/>
    <property type="project" value="TreeGrafter"/>
</dbReference>
<keyword evidence="1" id="KW-0560">Oxidoreductase</keyword>
<sequence length="175" mass="19393">MKRVLIVIGHPYWSRSVANKGIVESLGGLDRNIVFSNIKELYPEGDIDVDAEQKKLLDADVVVFQFPIMWFGAPSLMHKYMEEVFTYGFAYGKGGDNLKGKQFIVSFTAGAPEDAYSATGAEGYTMDEFMPPISALAHYCSMHWAGYVGSYGMMNPSPERCSAHASRLLDKIDSI</sequence>
<dbReference type="Gene3D" id="3.40.50.360">
    <property type="match status" value="1"/>
</dbReference>
<gene>
    <name evidence="3" type="ORF">EZ315_10525</name>
</gene>
<dbReference type="EMBL" id="SJSA01000002">
    <property type="protein sequence ID" value="TGG36299.1"/>
    <property type="molecule type" value="Genomic_DNA"/>
</dbReference>
<name>A0A4Z0UZT9_9BACT</name>
<dbReference type="AlphaFoldDB" id="A0A4Z0UZT9"/>
<dbReference type="InterPro" id="IPR003680">
    <property type="entry name" value="Flavodoxin_fold"/>
</dbReference>
<dbReference type="Proteomes" id="UP000297635">
    <property type="component" value="Unassembled WGS sequence"/>
</dbReference>
<protein>
    <submittedName>
        <fullName evidence="3">Flavodoxin family protein</fullName>
    </submittedName>
</protein>
<dbReference type="GO" id="GO:0010181">
    <property type="term" value="F:FMN binding"/>
    <property type="evidence" value="ECO:0007669"/>
    <property type="project" value="TreeGrafter"/>
</dbReference>
<feature type="domain" description="Flavodoxin-like fold" evidence="2">
    <location>
        <begin position="2"/>
        <end position="169"/>
    </location>
</feature>
<keyword evidence="4" id="KW-1185">Reference proteome</keyword>
<dbReference type="SUPFAM" id="SSF52218">
    <property type="entry name" value="Flavoproteins"/>
    <property type="match status" value="1"/>
</dbReference>
<dbReference type="InterPro" id="IPR046980">
    <property type="entry name" value="KefG/KefF"/>
</dbReference>
<dbReference type="GO" id="GO:0003955">
    <property type="term" value="F:NAD(P)H dehydrogenase (quinone) activity"/>
    <property type="evidence" value="ECO:0007669"/>
    <property type="project" value="TreeGrafter"/>
</dbReference>
<dbReference type="InterPro" id="IPR029039">
    <property type="entry name" value="Flavoprotein-like_sf"/>
</dbReference>
<dbReference type="GeneID" id="82150221"/>
<evidence type="ECO:0000256" key="1">
    <source>
        <dbReference type="ARBA" id="ARBA00023002"/>
    </source>
</evidence>
<dbReference type="PANTHER" id="PTHR47307">
    <property type="entry name" value="GLUTATHIONE-REGULATED POTASSIUM-EFFLUX SYSTEM ANCILLARY PROTEIN KEFG"/>
    <property type="match status" value="1"/>
</dbReference>
<accession>A0A4Z0UZT9</accession>
<evidence type="ECO:0000313" key="4">
    <source>
        <dbReference type="Proteomes" id="UP000297635"/>
    </source>
</evidence>
<evidence type="ECO:0000259" key="2">
    <source>
        <dbReference type="Pfam" id="PF02525"/>
    </source>
</evidence>
<comment type="caution">
    <text evidence="3">The sequence shown here is derived from an EMBL/GenBank/DDBJ whole genome shotgun (WGS) entry which is preliminary data.</text>
</comment>
<organism evidence="3 4">
    <name type="scientific">Duncaniella freteri</name>
    <dbReference type="NCBI Taxonomy" id="2530391"/>
    <lineage>
        <taxon>Bacteria</taxon>
        <taxon>Pseudomonadati</taxon>
        <taxon>Bacteroidota</taxon>
        <taxon>Bacteroidia</taxon>
        <taxon>Bacteroidales</taxon>
        <taxon>Muribaculaceae</taxon>
        <taxon>Duncaniella</taxon>
    </lineage>
</organism>